<dbReference type="GO" id="GO:0009297">
    <property type="term" value="P:pilus assembly"/>
    <property type="evidence" value="ECO:0007669"/>
    <property type="project" value="InterPro"/>
</dbReference>
<dbReference type="SUPFAM" id="SSF49452">
    <property type="entry name" value="Starch-binding domain-like"/>
    <property type="match status" value="1"/>
</dbReference>
<evidence type="ECO:0000313" key="2">
    <source>
        <dbReference type="Proteomes" id="UP000001317"/>
    </source>
</evidence>
<dbReference type="AlphaFoldDB" id="B0TMS1"/>
<name>B0TMS1_SHEHH</name>
<dbReference type="eggNOG" id="COG3188">
    <property type="taxonomic scope" value="Bacteria"/>
</dbReference>
<dbReference type="EMBL" id="CP000931">
    <property type="protein sequence ID" value="ABZ77431.1"/>
    <property type="molecule type" value="Genomic_DNA"/>
</dbReference>
<dbReference type="GO" id="GO:0030246">
    <property type="term" value="F:carbohydrate binding"/>
    <property type="evidence" value="ECO:0007669"/>
    <property type="project" value="InterPro"/>
</dbReference>
<proteinExistence type="predicted"/>
<dbReference type="PANTHER" id="PTHR30451">
    <property type="entry name" value="OUTER MEMBRANE USHER PROTEIN"/>
    <property type="match status" value="1"/>
</dbReference>
<gene>
    <name evidence="1" type="ordered locus">Shal_2882</name>
</gene>
<dbReference type="GO" id="GO:0009279">
    <property type="term" value="C:cell outer membrane"/>
    <property type="evidence" value="ECO:0007669"/>
    <property type="project" value="TreeGrafter"/>
</dbReference>
<evidence type="ECO:0000313" key="1">
    <source>
        <dbReference type="EMBL" id="ABZ77431.1"/>
    </source>
</evidence>
<sequence>MTNVKALQLWLSLSLALLLPIQTYAMSFSLPLEIDGQVLGTIPVNLNGSDVESVSFSSLKSILGPRISDNIWQDLSLGNVSMQGTNQMVPLTVLAQKGLDLSFNPSTLTLDLEIDPEAFGQFDVDFNNQFNAFVPSQSGTFSWLNSINFTHSENWESTTNSRFSTADWLAQMNFGGANGINITLANHLEANDSETNLLRGEWTAFYDRPSAPFRLAMGDVESGSSVAGHLSGTSMGGLSIKSDYAELQPERIIGPNNSQELILKESAEVEITVNGQIIFSGRQEAGRFNLNNLPMTNGANDIIVNVTYLSGKSERFVFSQFYNNKLLNKDMLNFGVTAGAPSIYAENGVEYLDTWTVIGFTEYGVSSWLTLGANAAIAQYGQILGATATLGTSWGNLSSRVSFSNLEDTGMGNIVSFTFESTVAGNSNNAPNLRLSADFSDTFTSSPWDKDILATSYERYLANYVWIFNNAWDTTISGSYYKDTHDVEQSNLSMTLNWRMGDWTVGTGANYNDTDTYENADIEYFVTLDWRRSNTQNKVNLAANYNSANNYARLEASKTSSDRVGSIGYRAQAEYEDGRDSQNAQFDYTANRLRVELEVERNNSNASIDNDASYSASIRGNTAIGIVDGQVGWGRAQDGPFIISKLHPSLPQQQVMLGIDQKQNYEASGTSMIGALLPLEVAYVSNVVDLNVPDAPIGYDWGESRLTVSPGAATGHYFMIGSNSSYTAKGVLNASNGEAISYLQGTITGEGITLPFFTNKSGRFYIQGIGPGEYIITILSESYQPISLVIEQVDSHLIDLGTLKITCIKENCDESL</sequence>
<dbReference type="HOGENOM" id="CLU_018476_0_0_6"/>
<dbReference type="Gene3D" id="2.60.40.3110">
    <property type="match status" value="1"/>
</dbReference>
<dbReference type="InterPro" id="IPR000015">
    <property type="entry name" value="Fimb_usher"/>
</dbReference>
<organism evidence="1 2">
    <name type="scientific">Shewanella halifaxensis (strain HAW-EB4)</name>
    <dbReference type="NCBI Taxonomy" id="458817"/>
    <lineage>
        <taxon>Bacteria</taxon>
        <taxon>Pseudomonadati</taxon>
        <taxon>Pseudomonadota</taxon>
        <taxon>Gammaproteobacteria</taxon>
        <taxon>Alteromonadales</taxon>
        <taxon>Shewanellaceae</taxon>
        <taxon>Shewanella</taxon>
    </lineage>
</organism>
<dbReference type="Pfam" id="PF00577">
    <property type="entry name" value="Usher"/>
    <property type="match status" value="1"/>
</dbReference>
<dbReference type="STRING" id="458817.Shal_2882"/>
<dbReference type="KEGG" id="shl:Shal_2882"/>
<dbReference type="InterPro" id="IPR013784">
    <property type="entry name" value="Carb-bd-like_fold"/>
</dbReference>
<keyword evidence="2" id="KW-1185">Reference proteome</keyword>
<dbReference type="Proteomes" id="UP000001317">
    <property type="component" value="Chromosome"/>
</dbReference>
<protein>
    <submittedName>
        <fullName evidence="1">Fimbrial biogenesis outer membrane usher protein</fullName>
    </submittedName>
</protein>
<dbReference type="RefSeq" id="WP_012277958.1">
    <property type="nucleotide sequence ID" value="NC_010334.1"/>
</dbReference>
<dbReference type="PANTHER" id="PTHR30451:SF5">
    <property type="entry name" value="SLR0019 PROTEIN"/>
    <property type="match status" value="1"/>
</dbReference>
<reference evidence="1" key="1">
    <citation type="submission" date="2008-01" db="EMBL/GenBank/DDBJ databases">
        <title>Complete sequence of Shewanella halifaxensis HAW-EB4.</title>
        <authorList>
            <consortium name="US DOE Joint Genome Institute"/>
            <person name="Copeland A."/>
            <person name="Lucas S."/>
            <person name="Lapidus A."/>
            <person name="Glavina del Rio T."/>
            <person name="Dalin E."/>
            <person name="Tice H."/>
            <person name="Bruce D."/>
            <person name="Goodwin L."/>
            <person name="Pitluck S."/>
            <person name="Sims D."/>
            <person name="Brettin T."/>
            <person name="Detter J.C."/>
            <person name="Han C."/>
            <person name="Kuske C.R."/>
            <person name="Schmutz J."/>
            <person name="Larimer F."/>
            <person name="Land M."/>
            <person name="Hauser L."/>
            <person name="Kyrpides N."/>
            <person name="Kim E."/>
            <person name="Zhao J.-S."/>
            <person name="Richardson P."/>
        </authorList>
    </citation>
    <scope>NUCLEOTIDE SEQUENCE [LARGE SCALE GENOMIC DNA]</scope>
    <source>
        <strain evidence="1">HAW-EB4</strain>
    </source>
</reference>
<accession>B0TMS1</accession>
<dbReference type="GO" id="GO:0015473">
    <property type="term" value="F:fimbrial usher porin activity"/>
    <property type="evidence" value="ECO:0007669"/>
    <property type="project" value="InterPro"/>
</dbReference>